<proteinExistence type="predicted"/>
<dbReference type="RefSeq" id="WP_211603172.1">
    <property type="nucleotide sequence ID" value="NZ_JAGSNF010000015.1"/>
</dbReference>
<dbReference type="AlphaFoldDB" id="A0A941D873"/>
<protein>
    <submittedName>
        <fullName evidence="2">Flp pilus assembly protein CpaB</fullName>
    </submittedName>
</protein>
<organism evidence="2 3">
    <name type="scientific">Phycicoccus avicenniae</name>
    <dbReference type="NCBI Taxonomy" id="2828860"/>
    <lineage>
        <taxon>Bacteria</taxon>
        <taxon>Bacillati</taxon>
        <taxon>Actinomycetota</taxon>
        <taxon>Actinomycetes</taxon>
        <taxon>Micrococcales</taxon>
        <taxon>Intrasporangiaceae</taxon>
        <taxon>Phycicoccus</taxon>
    </lineage>
</organism>
<name>A0A941D873_9MICO</name>
<gene>
    <name evidence="2" type="ORF">KC207_11465</name>
</gene>
<comment type="caution">
    <text evidence="2">The sequence shown here is derived from an EMBL/GenBank/DDBJ whole genome shotgun (WGS) entry which is preliminary data.</text>
</comment>
<dbReference type="EMBL" id="JAGSNF010000015">
    <property type="protein sequence ID" value="MBR7743909.1"/>
    <property type="molecule type" value="Genomic_DNA"/>
</dbReference>
<feature type="domain" description="Flp pilus assembly protein RcpC/CpaB" evidence="1">
    <location>
        <begin position="116"/>
        <end position="237"/>
    </location>
</feature>
<dbReference type="Proteomes" id="UP000677016">
    <property type="component" value="Unassembled WGS sequence"/>
</dbReference>
<accession>A0A941D873</accession>
<reference evidence="2" key="1">
    <citation type="submission" date="2021-04" db="EMBL/GenBank/DDBJ databases">
        <title>Phycicoccus avicenniae sp. nov., a novel endophytic actinomycetes isolated from branch of Avicennia mariana.</title>
        <authorList>
            <person name="Tuo L."/>
        </authorList>
    </citation>
    <scope>NUCLEOTIDE SEQUENCE</scope>
    <source>
        <strain evidence="2">BSK3Z-2</strain>
    </source>
</reference>
<evidence type="ECO:0000313" key="3">
    <source>
        <dbReference type="Proteomes" id="UP000677016"/>
    </source>
</evidence>
<keyword evidence="3" id="KW-1185">Reference proteome</keyword>
<evidence type="ECO:0000259" key="1">
    <source>
        <dbReference type="Pfam" id="PF16976"/>
    </source>
</evidence>
<sequence length="263" mass="27392">MGRRILAILAAAVIAFVGAALVLVYARGADARAVAAASPTTVYVTNEVIPAGTSMKDAVRLGQMGQTEVASAAKPVGALETIDDTNGALVALTDIAPGQYVLGAAFGEVPLGEKALQVASGKLAVSVQLNDPARVGTFVTPGSFLTVFMTYQLKNLDASEEAQVFNEEEIQGTSILLDNVKVIAMGDASLTPAQATPEEGEEGASQQETPTFLVTLEVSPEQAARLVHGINNYTLYAGLRGSELDVDPDLSVNDLTMLEDDVR</sequence>
<dbReference type="InterPro" id="IPR031571">
    <property type="entry name" value="RcpC_dom"/>
</dbReference>
<evidence type="ECO:0000313" key="2">
    <source>
        <dbReference type="EMBL" id="MBR7743909.1"/>
    </source>
</evidence>
<dbReference type="Pfam" id="PF16976">
    <property type="entry name" value="RcpC"/>
    <property type="match status" value="1"/>
</dbReference>